<dbReference type="EMBL" id="NNRJ01000019">
    <property type="protein sequence ID" value="OYR19163.1"/>
    <property type="molecule type" value="Genomic_DNA"/>
</dbReference>
<evidence type="ECO:0000313" key="1">
    <source>
        <dbReference type="EMBL" id="OYR19163.1"/>
    </source>
</evidence>
<gene>
    <name evidence="1" type="ORF">CEV31_2508</name>
</gene>
<name>A0A256FWF9_9HYPH</name>
<reference evidence="1 2" key="1">
    <citation type="submission" date="2017-07" db="EMBL/GenBank/DDBJ databases">
        <title>Phylogenetic study on the rhizospheric bacterium Ochrobactrum sp. A44.</title>
        <authorList>
            <person name="Krzyzanowska D.M."/>
            <person name="Ossowicki A."/>
            <person name="Rajewska M."/>
            <person name="Maciag T."/>
            <person name="Kaczynski Z."/>
            <person name="Czerwicka M."/>
            <person name="Jafra S."/>
        </authorList>
    </citation>
    <scope>NUCLEOTIDE SEQUENCE [LARGE SCALE GENOMIC DNA]</scope>
    <source>
        <strain evidence="1 2">DSM 7216</strain>
    </source>
</reference>
<accession>A0A256FWF9</accession>
<dbReference type="AlphaFoldDB" id="A0A256FWF9"/>
<comment type="caution">
    <text evidence="1">The sequence shown here is derived from an EMBL/GenBank/DDBJ whole genome shotgun (WGS) entry which is preliminary data.</text>
</comment>
<sequence length="48" mass="5632">MGSIQCRENCQRIIAGIYRGDIGGFRRLKAKILFFKVLHKTVDIFRFD</sequence>
<dbReference type="Proteomes" id="UP000215590">
    <property type="component" value="Unassembled WGS sequence"/>
</dbReference>
<organism evidence="1 2">
    <name type="scientific">Brucella thiophenivorans</name>
    <dbReference type="NCBI Taxonomy" id="571255"/>
    <lineage>
        <taxon>Bacteria</taxon>
        <taxon>Pseudomonadati</taxon>
        <taxon>Pseudomonadota</taxon>
        <taxon>Alphaproteobacteria</taxon>
        <taxon>Hyphomicrobiales</taxon>
        <taxon>Brucellaceae</taxon>
        <taxon>Brucella/Ochrobactrum group</taxon>
        <taxon>Brucella</taxon>
    </lineage>
</organism>
<proteinExistence type="predicted"/>
<keyword evidence="2" id="KW-1185">Reference proteome</keyword>
<evidence type="ECO:0000313" key="2">
    <source>
        <dbReference type="Proteomes" id="UP000215590"/>
    </source>
</evidence>
<protein>
    <submittedName>
        <fullName evidence="1">Uncharacterized protein</fullName>
    </submittedName>
</protein>